<evidence type="ECO:0000313" key="5">
    <source>
        <dbReference type="Proteomes" id="UP001163046"/>
    </source>
</evidence>
<dbReference type="Proteomes" id="UP001163046">
    <property type="component" value="Unassembled WGS sequence"/>
</dbReference>
<reference evidence="4" key="1">
    <citation type="submission" date="2023-01" db="EMBL/GenBank/DDBJ databases">
        <title>Genome assembly of the deep-sea coral Lophelia pertusa.</title>
        <authorList>
            <person name="Herrera S."/>
            <person name="Cordes E."/>
        </authorList>
    </citation>
    <scope>NUCLEOTIDE SEQUENCE</scope>
    <source>
        <strain evidence="4">USNM1676648</strain>
        <tissue evidence="4">Polyp</tissue>
    </source>
</reference>
<keyword evidence="2" id="KW-0325">Glycoprotein</keyword>
<dbReference type="AlphaFoldDB" id="A0A9W9Z568"/>
<accession>A0A9W9Z568</accession>
<dbReference type="InterPro" id="IPR051586">
    <property type="entry name" value="PKC-binding_NELL"/>
</dbReference>
<organism evidence="4 5">
    <name type="scientific">Desmophyllum pertusum</name>
    <dbReference type="NCBI Taxonomy" id="174260"/>
    <lineage>
        <taxon>Eukaryota</taxon>
        <taxon>Metazoa</taxon>
        <taxon>Cnidaria</taxon>
        <taxon>Anthozoa</taxon>
        <taxon>Hexacorallia</taxon>
        <taxon>Scleractinia</taxon>
        <taxon>Caryophylliina</taxon>
        <taxon>Caryophylliidae</taxon>
        <taxon>Desmophyllum</taxon>
    </lineage>
</organism>
<evidence type="ECO:0000313" key="4">
    <source>
        <dbReference type="EMBL" id="KAJ7375453.1"/>
    </source>
</evidence>
<sequence length="157" mass="17674">MSQQCHVHEYLQQLCVSLTVKRVPTGDGRICRDVDECAAGTSCIVATGAECINSKEALLRQGRVGFQKTGDNCTDIDECQSPESNNCDVNALCTNAEGSYILGRLQKRIRMEMERHCKERWTNVQDRRSRVWDWKPDCINLNGRLCMSMPGDAISDD</sequence>
<dbReference type="GO" id="GO:0005615">
    <property type="term" value="C:extracellular space"/>
    <property type="evidence" value="ECO:0007669"/>
    <property type="project" value="TreeGrafter"/>
</dbReference>
<protein>
    <submittedName>
        <fullName evidence="4">Epidermal growth factor-activated receptor</fullName>
    </submittedName>
</protein>
<proteinExistence type="predicted"/>
<comment type="caution">
    <text evidence="4">The sequence shown here is derived from an EMBL/GenBank/DDBJ whole genome shotgun (WGS) entry which is preliminary data.</text>
</comment>
<keyword evidence="1" id="KW-1015">Disulfide bond</keyword>
<gene>
    <name evidence="4" type="primary">EFEMP1_1</name>
    <name evidence="4" type="ORF">OS493_002226</name>
</gene>
<dbReference type="Pfam" id="PF07645">
    <property type="entry name" value="EGF_CA"/>
    <property type="match status" value="1"/>
</dbReference>
<dbReference type="OrthoDB" id="4405280at2759"/>
<keyword evidence="4" id="KW-0675">Receptor</keyword>
<name>A0A9W9Z568_9CNID</name>
<keyword evidence="5" id="KW-1185">Reference proteome</keyword>
<dbReference type="EMBL" id="MU826826">
    <property type="protein sequence ID" value="KAJ7375453.1"/>
    <property type="molecule type" value="Genomic_DNA"/>
</dbReference>
<evidence type="ECO:0000256" key="2">
    <source>
        <dbReference type="ARBA" id="ARBA00023180"/>
    </source>
</evidence>
<feature type="domain" description="NOTCH1 EGF-like calcium-binding" evidence="3">
    <location>
        <begin position="75"/>
        <end position="100"/>
    </location>
</feature>
<dbReference type="Gene3D" id="2.10.25.10">
    <property type="entry name" value="Laminin"/>
    <property type="match status" value="1"/>
</dbReference>
<dbReference type="PANTHER" id="PTHR24042">
    <property type="entry name" value="NEL HOMOLOG"/>
    <property type="match status" value="1"/>
</dbReference>
<evidence type="ECO:0000259" key="3">
    <source>
        <dbReference type="Pfam" id="PF07645"/>
    </source>
</evidence>
<dbReference type="PANTHER" id="PTHR24042:SF5">
    <property type="entry name" value="EGF-LIKE CALCIUM-BINDING DOMAIN-CONTAINING PROTEIN"/>
    <property type="match status" value="1"/>
</dbReference>
<dbReference type="GO" id="GO:0008201">
    <property type="term" value="F:heparin binding"/>
    <property type="evidence" value="ECO:0007669"/>
    <property type="project" value="TreeGrafter"/>
</dbReference>
<dbReference type="InterPro" id="IPR049883">
    <property type="entry name" value="NOTCH1_EGF-like"/>
</dbReference>
<evidence type="ECO:0000256" key="1">
    <source>
        <dbReference type="ARBA" id="ARBA00023157"/>
    </source>
</evidence>